<dbReference type="PROSITE" id="PS50851">
    <property type="entry name" value="CHEW"/>
    <property type="match status" value="1"/>
</dbReference>
<evidence type="ECO:0000313" key="3">
    <source>
        <dbReference type="Proteomes" id="UP000648239"/>
    </source>
</evidence>
<comment type="caution">
    <text evidence="2">The sequence shown here is derived from an EMBL/GenBank/DDBJ whole genome shotgun (WGS) entry which is preliminary data.</text>
</comment>
<dbReference type="GO" id="GO:0005829">
    <property type="term" value="C:cytosol"/>
    <property type="evidence" value="ECO:0007669"/>
    <property type="project" value="TreeGrafter"/>
</dbReference>
<dbReference type="GO" id="GO:0006935">
    <property type="term" value="P:chemotaxis"/>
    <property type="evidence" value="ECO:0007669"/>
    <property type="project" value="InterPro"/>
</dbReference>
<dbReference type="EMBL" id="JACXWD010000007">
    <property type="protein sequence ID" value="MBD3867174.1"/>
    <property type="molecule type" value="Genomic_DNA"/>
</dbReference>
<accession>A0A8J6Y0X9</accession>
<feature type="domain" description="CheW-like" evidence="1">
    <location>
        <begin position="18"/>
        <end position="157"/>
    </location>
</feature>
<reference evidence="2 3" key="1">
    <citation type="submission" date="2020-08" db="EMBL/GenBank/DDBJ databases">
        <title>Acidobacteriota in marine sediments use diverse sulfur dissimilation pathways.</title>
        <authorList>
            <person name="Wasmund K."/>
        </authorList>
    </citation>
    <scope>NUCLEOTIDE SEQUENCE [LARGE SCALE GENOMIC DNA]</scope>
    <source>
        <strain evidence="2">MAG AM4</strain>
    </source>
</reference>
<dbReference type="InterPro" id="IPR039315">
    <property type="entry name" value="CheW"/>
</dbReference>
<protein>
    <submittedName>
        <fullName evidence="2">Chemotaxis protein CheW</fullName>
    </submittedName>
</protein>
<gene>
    <name evidence="2" type="ORF">IFK94_03530</name>
</gene>
<name>A0A8J6Y0X9_9BACT</name>
<dbReference type="GO" id="GO:0007165">
    <property type="term" value="P:signal transduction"/>
    <property type="evidence" value="ECO:0007669"/>
    <property type="project" value="InterPro"/>
</dbReference>
<dbReference type="Gene3D" id="2.30.30.40">
    <property type="entry name" value="SH3 Domains"/>
    <property type="match status" value="1"/>
</dbReference>
<dbReference type="Pfam" id="PF01584">
    <property type="entry name" value="CheW"/>
    <property type="match status" value="1"/>
</dbReference>
<evidence type="ECO:0000259" key="1">
    <source>
        <dbReference type="PROSITE" id="PS50851"/>
    </source>
</evidence>
<evidence type="ECO:0000313" key="2">
    <source>
        <dbReference type="EMBL" id="MBD3867174.1"/>
    </source>
</evidence>
<dbReference type="PANTHER" id="PTHR22617:SF23">
    <property type="entry name" value="CHEMOTAXIS PROTEIN CHEW"/>
    <property type="match status" value="1"/>
</dbReference>
<dbReference type="InterPro" id="IPR036061">
    <property type="entry name" value="CheW-like_dom_sf"/>
</dbReference>
<organism evidence="2 3">
    <name type="scientific">Candidatus Polarisedimenticola svalbardensis</name>
    <dbReference type="NCBI Taxonomy" id="2886004"/>
    <lineage>
        <taxon>Bacteria</taxon>
        <taxon>Pseudomonadati</taxon>
        <taxon>Acidobacteriota</taxon>
        <taxon>Candidatus Polarisedimenticolia</taxon>
        <taxon>Candidatus Polarisedimenticolales</taxon>
        <taxon>Candidatus Polarisedimenticolaceae</taxon>
        <taxon>Candidatus Polarisedimenticola</taxon>
    </lineage>
</organism>
<sequence length="157" mass="17094">MLKTNTRTTEGTAVQNGDQHLVVMTIDNEEYGVPIHSVREILRMMPVGRVPGAPEHVRGVINVRGQVMAVVEARTLLGLPALDPTQTSRILVVEIGDRVTGLLVDSVSQVLRIPESNITSGGEVMTAAAEYIRGMARWEDRMIILLDLDKALAQEAA</sequence>
<dbReference type="PANTHER" id="PTHR22617">
    <property type="entry name" value="CHEMOTAXIS SENSOR HISTIDINE KINASE-RELATED"/>
    <property type="match status" value="1"/>
</dbReference>
<dbReference type="Proteomes" id="UP000648239">
    <property type="component" value="Unassembled WGS sequence"/>
</dbReference>
<dbReference type="SUPFAM" id="SSF50341">
    <property type="entry name" value="CheW-like"/>
    <property type="match status" value="1"/>
</dbReference>
<dbReference type="SMART" id="SM00260">
    <property type="entry name" value="CheW"/>
    <property type="match status" value="1"/>
</dbReference>
<dbReference type="CDD" id="cd00732">
    <property type="entry name" value="CheW"/>
    <property type="match status" value="1"/>
</dbReference>
<dbReference type="Gene3D" id="2.40.50.180">
    <property type="entry name" value="CheA-289, Domain 4"/>
    <property type="match status" value="1"/>
</dbReference>
<proteinExistence type="predicted"/>
<dbReference type="AlphaFoldDB" id="A0A8J6Y0X9"/>
<dbReference type="InterPro" id="IPR002545">
    <property type="entry name" value="CheW-lke_dom"/>
</dbReference>